<dbReference type="Proteomes" id="UP000634136">
    <property type="component" value="Unassembled WGS sequence"/>
</dbReference>
<dbReference type="EMBL" id="JAAIUW010000002">
    <property type="protein sequence ID" value="KAF7841685.1"/>
    <property type="molecule type" value="Genomic_DNA"/>
</dbReference>
<evidence type="ECO:0000313" key="2">
    <source>
        <dbReference type="Proteomes" id="UP000634136"/>
    </source>
</evidence>
<evidence type="ECO:0000313" key="1">
    <source>
        <dbReference type="EMBL" id="KAF7841685.1"/>
    </source>
</evidence>
<comment type="caution">
    <text evidence="1">The sequence shown here is derived from an EMBL/GenBank/DDBJ whole genome shotgun (WGS) entry which is preliminary data.</text>
</comment>
<organism evidence="1 2">
    <name type="scientific">Senna tora</name>
    <dbReference type="NCBI Taxonomy" id="362788"/>
    <lineage>
        <taxon>Eukaryota</taxon>
        <taxon>Viridiplantae</taxon>
        <taxon>Streptophyta</taxon>
        <taxon>Embryophyta</taxon>
        <taxon>Tracheophyta</taxon>
        <taxon>Spermatophyta</taxon>
        <taxon>Magnoliopsida</taxon>
        <taxon>eudicotyledons</taxon>
        <taxon>Gunneridae</taxon>
        <taxon>Pentapetalae</taxon>
        <taxon>rosids</taxon>
        <taxon>fabids</taxon>
        <taxon>Fabales</taxon>
        <taxon>Fabaceae</taxon>
        <taxon>Caesalpinioideae</taxon>
        <taxon>Cassia clade</taxon>
        <taxon>Senna</taxon>
    </lineage>
</organism>
<gene>
    <name evidence="1" type="ORF">G2W53_003983</name>
</gene>
<keyword evidence="2" id="KW-1185">Reference proteome</keyword>
<proteinExistence type="predicted"/>
<reference evidence="1" key="1">
    <citation type="submission" date="2020-09" db="EMBL/GenBank/DDBJ databases">
        <title>Genome-Enabled Discovery of Anthraquinone Biosynthesis in Senna tora.</title>
        <authorList>
            <person name="Kang S.-H."/>
            <person name="Pandey R.P."/>
            <person name="Lee C.-M."/>
            <person name="Sim J.-S."/>
            <person name="Jeong J.-T."/>
            <person name="Choi B.-S."/>
            <person name="Jung M."/>
            <person name="Ginzburg D."/>
            <person name="Zhao K."/>
            <person name="Won S.Y."/>
            <person name="Oh T.-J."/>
            <person name="Yu Y."/>
            <person name="Kim N.-H."/>
            <person name="Lee O.R."/>
            <person name="Lee T.-H."/>
            <person name="Bashyal P."/>
            <person name="Kim T.-S."/>
            <person name="Lee W.-H."/>
            <person name="Kawkins C."/>
            <person name="Kim C.-K."/>
            <person name="Kim J.S."/>
            <person name="Ahn B.O."/>
            <person name="Rhee S.Y."/>
            <person name="Sohng J.K."/>
        </authorList>
    </citation>
    <scope>NUCLEOTIDE SEQUENCE</scope>
    <source>
        <tissue evidence="1">Leaf</tissue>
    </source>
</reference>
<dbReference type="AlphaFoldDB" id="A0A834XBR6"/>
<protein>
    <submittedName>
        <fullName evidence="1">Uncharacterized protein</fullName>
    </submittedName>
</protein>
<accession>A0A834XBR6</accession>
<sequence length="101" mass="11349">MCGSFGIGKKRLDSKVCDTIGQQLDLNSIWSNVAWMWNQLNEDNDSNDSHLLHQERAQSKAPNRRLMKINVDTSLHANGEDGVSCVIRSYIGRCLATMIRA</sequence>
<name>A0A834XBR6_9FABA</name>